<dbReference type="PROSITE" id="PS00409">
    <property type="entry name" value="PROKAR_NTER_METHYL"/>
    <property type="match status" value="1"/>
</dbReference>
<evidence type="ECO:0008006" key="3">
    <source>
        <dbReference type="Google" id="ProtNLM"/>
    </source>
</evidence>
<keyword evidence="1" id="KW-0812">Transmembrane</keyword>
<feature type="transmembrane region" description="Helical" evidence="1">
    <location>
        <begin position="21"/>
        <end position="39"/>
    </location>
</feature>
<dbReference type="EMBL" id="UOGF01000008">
    <property type="protein sequence ID" value="VAX26312.1"/>
    <property type="molecule type" value="Genomic_DNA"/>
</dbReference>
<reference evidence="2" key="1">
    <citation type="submission" date="2018-06" db="EMBL/GenBank/DDBJ databases">
        <authorList>
            <person name="Zhirakovskaya E."/>
        </authorList>
    </citation>
    <scope>NUCLEOTIDE SEQUENCE</scope>
</reference>
<keyword evidence="1" id="KW-0472">Membrane</keyword>
<name>A0A3B1CDL5_9ZZZZ</name>
<evidence type="ECO:0000256" key="1">
    <source>
        <dbReference type="SAM" id="Phobius"/>
    </source>
</evidence>
<evidence type="ECO:0000313" key="2">
    <source>
        <dbReference type="EMBL" id="VAX26312.1"/>
    </source>
</evidence>
<sequence>MQIKKQNTGLNNERGISLLETLFSIAIIITIAASFYQLLGSFYKNYELQEAIAETQQQSRVTTDLFWQEIRNAGLDPTGTLFDPVNARQTKNRKIFNGVACLSAQHNVQKVFEATPTMFHFIADLNGNGGVDGNDPQEHIRYEWVGDSAADDKIGTDPDACGIERLSYTLYRDSGGGMYPVASNIIEFNLAYFDEDGIQLPSLVLDAAQRTRIKRILITLSAQTDQSNPGEKRRREMQTHIFLRNL</sequence>
<dbReference type="InterPro" id="IPR012902">
    <property type="entry name" value="N_methyl_site"/>
</dbReference>
<keyword evidence="1" id="KW-1133">Transmembrane helix</keyword>
<gene>
    <name evidence="2" type="ORF">MNBD_NITROSPIRAE01-1085</name>
</gene>
<organism evidence="2">
    <name type="scientific">hydrothermal vent metagenome</name>
    <dbReference type="NCBI Taxonomy" id="652676"/>
    <lineage>
        <taxon>unclassified sequences</taxon>
        <taxon>metagenomes</taxon>
        <taxon>ecological metagenomes</taxon>
    </lineage>
</organism>
<dbReference type="AlphaFoldDB" id="A0A3B1CDL5"/>
<proteinExistence type="predicted"/>
<accession>A0A3B1CDL5</accession>
<protein>
    <recommendedName>
        <fullName evidence="3">Type IV fimbrial biogenesis protein PilW</fullName>
    </recommendedName>
</protein>